<reference evidence="1 2" key="1">
    <citation type="submission" date="2016-11" db="EMBL/GenBank/DDBJ databases">
        <authorList>
            <person name="Jaros S."/>
            <person name="Januszkiewicz K."/>
            <person name="Wedrychowicz H."/>
        </authorList>
    </citation>
    <scope>NUCLEOTIDE SEQUENCE [LARGE SCALE GENOMIC DNA]</scope>
    <source>
        <strain evidence="1 2">DSM 9705</strain>
    </source>
</reference>
<accession>A0A1M5W942</accession>
<evidence type="ECO:0000313" key="2">
    <source>
        <dbReference type="Proteomes" id="UP000184139"/>
    </source>
</evidence>
<proteinExistence type="predicted"/>
<protein>
    <recommendedName>
        <fullName evidence="3">PilZ domain-containing protein</fullName>
    </recommendedName>
</protein>
<dbReference type="Proteomes" id="UP000184139">
    <property type="component" value="Unassembled WGS sequence"/>
</dbReference>
<dbReference type="AlphaFoldDB" id="A0A1M5W942"/>
<dbReference type="RefSeq" id="WP_073375927.1">
    <property type="nucleotide sequence ID" value="NZ_FQXS01000011.1"/>
</dbReference>
<dbReference type="EMBL" id="FQXS01000011">
    <property type="protein sequence ID" value="SHH84099.1"/>
    <property type="molecule type" value="Genomic_DNA"/>
</dbReference>
<dbReference type="Gene3D" id="2.40.10.220">
    <property type="entry name" value="predicted glycosyltransferase like domains"/>
    <property type="match status" value="1"/>
</dbReference>
<name>A0A1M5W942_9BACT</name>
<dbReference type="OrthoDB" id="5432669at2"/>
<dbReference type="SUPFAM" id="SSF141371">
    <property type="entry name" value="PilZ domain-like"/>
    <property type="match status" value="1"/>
</dbReference>
<sequence>MEKDKRILTRVEYSAHAVVRTTKIKKTIKAFVRDVSLESMYLYCEVKPVIGEIVHSEITLLGTDSELIIKVSGKVKRLDAQGVVISFLKPLEWWPIFTYFPLKKLDGAAINLFLSGKFQNAQ</sequence>
<gene>
    <name evidence="1" type="ORF">SAMN02745124_02173</name>
</gene>
<keyword evidence="2" id="KW-1185">Reference proteome</keyword>
<organism evidence="1 2">
    <name type="scientific">Desulfofustis glycolicus DSM 9705</name>
    <dbReference type="NCBI Taxonomy" id="1121409"/>
    <lineage>
        <taxon>Bacteria</taxon>
        <taxon>Pseudomonadati</taxon>
        <taxon>Thermodesulfobacteriota</taxon>
        <taxon>Desulfobulbia</taxon>
        <taxon>Desulfobulbales</taxon>
        <taxon>Desulfocapsaceae</taxon>
        <taxon>Desulfofustis</taxon>
    </lineage>
</organism>
<evidence type="ECO:0000313" key="1">
    <source>
        <dbReference type="EMBL" id="SHH84099.1"/>
    </source>
</evidence>
<evidence type="ECO:0008006" key="3">
    <source>
        <dbReference type="Google" id="ProtNLM"/>
    </source>
</evidence>